<dbReference type="SMART" id="SM00422">
    <property type="entry name" value="HTH_MERR"/>
    <property type="match status" value="1"/>
</dbReference>
<dbReference type="PATRIC" id="fig|1423806.3.peg.927"/>
<sequence length="111" mass="13197">MKLLTTGELASLFSISKYTIRHYIDIELLIPKHRKENGYYLFDEENVYKLYQILVLKKIGYSLGTISTILTQNEILNYFTDAEQRLQNKIDELSAVKKRYSQLYKHKIFIN</sequence>
<dbReference type="eggNOG" id="COG0789">
    <property type="taxonomic scope" value="Bacteria"/>
</dbReference>
<dbReference type="EMBL" id="AYZF01000002">
    <property type="protein sequence ID" value="KRN07619.1"/>
    <property type="molecule type" value="Genomic_DNA"/>
</dbReference>
<dbReference type="Gene3D" id="1.10.1660.10">
    <property type="match status" value="1"/>
</dbReference>
<keyword evidence="2" id="KW-0238">DNA-binding</keyword>
<dbReference type="InterPro" id="IPR000551">
    <property type="entry name" value="MerR-type_HTH_dom"/>
</dbReference>
<keyword evidence="6" id="KW-1185">Reference proteome</keyword>
<dbReference type="InterPro" id="IPR009061">
    <property type="entry name" value="DNA-bd_dom_put_sf"/>
</dbReference>
<evidence type="ECO:0000313" key="6">
    <source>
        <dbReference type="Proteomes" id="UP000050961"/>
    </source>
</evidence>
<comment type="caution">
    <text evidence="5">The sequence shown here is derived from an EMBL/GenBank/DDBJ whole genome shotgun (WGS) entry which is preliminary data.</text>
</comment>
<dbReference type="STRING" id="1423806.FD15_GL000910"/>
<name>A0A023CY81_9LACO</name>
<dbReference type="PANTHER" id="PTHR30204:SF94">
    <property type="entry name" value="HEAVY METAL-DEPENDENT TRANSCRIPTIONAL REGULATOR HI_0293-RELATED"/>
    <property type="match status" value="1"/>
</dbReference>
<gene>
    <name evidence="5" type="ORF">FD15_GL000910</name>
</gene>
<protein>
    <recommendedName>
        <fullName evidence="4">HTH merR-type domain-containing protein</fullName>
    </recommendedName>
</protein>
<accession>A0A023CY81</accession>
<evidence type="ECO:0000256" key="3">
    <source>
        <dbReference type="ARBA" id="ARBA00023163"/>
    </source>
</evidence>
<organism evidence="5 6">
    <name type="scientific">Liquorilactobacillus sucicola DSM 21376 = JCM 15457</name>
    <dbReference type="NCBI Taxonomy" id="1423806"/>
    <lineage>
        <taxon>Bacteria</taxon>
        <taxon>Bacillati</taxon>
        <taxon>Bacillota</taxon>
        <taxon>Bacilli</taxon>
        <taxon>Lactobacillales</taxon>
        <taxon>Lactobacillaceae</taxon>
        <taxon>Liquorilactobacillus</taxon>
    </lineage>
</organism>
<evidence type="ECO:0000259" key="4">
    <source>
        <dbReference type="PROSITE" id="PS50937"/>
    </source>
</evidence>
<dbReference type="AlphaFoldDB" id="A0A023CY81"/>
<dbReference type="Proteomes" id="UP000050961">
    <property type="component" value="Unassembled WGS sequence"/>
</dbReference>
<dbReference type="GO" id="GO:0003677">
    <property type="term" value="F:DNA binding"/>
    <property type="evidence" value="ECO:0007669"/>
    <property type="project" value="UniProtKB-KW"/>
</dbReference>
<keyword evidence="3" id="KW-0804">Transcription</keyword>
<dbReference type="SUPFAM" id="SSF46955">
    <property type="entry name" value="Putative DNA-binding domain"/>
    <property type="match status" value="1"/>
</dbReference>
<reference evidence="5 6" key="1">
    <citation type="journal article" date="2015" name="Genome Announc.">
        <title>Expanding the biotechnology potential of lactobacilli through comparative genomics of 213 strains and associated genera.</title>
        <authorList>
            <person name="Sun Z."/>
            <person name="Harris H.M."/>
            <person name="McCann A."/>
            <person name="Guo C."/>
            <person name="Argimon S."/>
            <person name="Zhang W."/>
            <person name="Yang X."/>
            <person name="Jeffery I.B."/>
            <person name="Cooney J.C."/>
            <person name="Kagawa T.F."/>
            <person name="Liu W."/>
            <person name="Song Y."/>
            <person name="Salvetti E."/>
            <person name="Wrobel A."/>
            <person name="Rasinkangas P."/>
            <person name="Parkhill J."/>
            <person name="Rea M.C."/>
            <person name="O'Sullivan O."/>
            <person name="Ritari J."/>
            <person name="Douillard F.P."/>
            <person name="Paul Ross R."/>
            <person name="Yang R."/>
            <person name="Briner A.E."/>
            <person name="Felis G.E."/>
            <person name="de Vos W.M."/>
            <person name="Barrangou R."/>
            <person name="Klaenhammer T.R."/>
            <person name="Caufield P.W."/>
            <person name="Cui Y."/>
            <person name="Zhang H."/>
            <person name="O'Toole P.W."/>
        </authorList>
    </citation>
    <scope>NUCLEOTIDE SEQUENCE [LARGE SCALE GENOMIC DNA]</scope>
    <source>
        <strain evidence="5 6">DSM 21376</strain>
    </source>
</reference>
<dbReference type="InterPro" id="IPR047057">
    <property type="entry name" value="MerR_fam"/>
</dbReference>
<feature type="domain" description="HTH merR-type" evidence="4">
    <location>
        <begin position="3"/>
        <end position="72"/>
    </location>
</feature>
<evidence type="ECO:0000256" key="1">
    <source>
        <dbReference type="ARBA" id="ARBA00023015"/>
    </source>
</evidence>
<proteinExistence type="predicted"/>
<keyword evidence="1" id="KW-0805">Transcription regulation</keyword>
<dbReference type="Pfam" id="PF13411">
    <property type="entry name" value="MerR_1"/>
    <property type="match status" value="1"/>
</dbReference>
<dbReference type="OrthoDB" id="9811174at2"/>
<dbReference type="RefSeq" id="WP_081778226.1">
    <property type="nucleotide sequence ID" value="NZ_AYZF01000002.1"/>
</dbReference>
<dbReference type="PANTHER" id="PTHR30204">
    <property type="entry name" value="REDOX-CYCLING DRUG-SENSING TRANSCRIPTIONAL ACTIVATOR SOXR"/>
    <property type="match status" value="1"/>
</dbReference>
<dbReference type="PROSITE" id="PS50937">
    <property type="entry name" value="HTH_MERR_2"/>
    <property type="match status" value="1"/>
</dbReference>
<evidence type="ECO:0000313" key="5">
    <source>
        <dbReference type="EMBL" id="KRN07619.1"/>
    </source>
</evidence>
<dbReference type="GO" id="GO:0003700">
    <property type="term" value="F:DNA-binding transcription factor activity"/>
    <property type="evidence" value="ECO:0007669"/>
    <property type="project" value="InterPro"/>
</dbReference>
<evidence type="ECO:0000256" key="2">
    <source>
        <dbReference type="ARBA" id="ARBA00023125"/>
    </source>
</evidence>